<dbReference type="AlphaFoldDB" id="A0A5C3KY02"/>
<dbReference type="InterPro" id="IPR044430">
    <property type="entry name" value="SETD6_SET"/>
</dbReference>
<gene>
    <name evidence="9" type="ORF">FA15DRAFT_618109</name>
</gene>
<evidence type="ECO:0000256" key="4">
    <source>
        <dbReference type="ARBA" id="ARBA00022691"/>
    </source>
</evidence>
<reference evidence="9 10" key="1">
    <citation type="journal article" date="2019" name="Nat. Ecol. Evol.">
        <title>Megaphylogeny resolves global patterns of mushroom evolution.</title>
        <authorList>
            <person name="Varga T."/>
            <person name="Krizsan K."/>
            <person name="Foldi C."/>
            <person name="Dima B."/>
            <person name="Sanchez-Garcia M."/>
            <person name="Sanchez-Ramirez S."/>
            <person name="Szollosi G.J."/>
            <person name="Szarkandi J.G."/>
            <person name="Papp V."/>
            <person name="Albert L."/>
            <person name="Andreopoulos W."/>
            <person name="Angelini C."/>
            <person name="Antonin V."/>
            <person name="Barry K.W."/>
            <person name="Bougher N.L."/>
            <person name="Buchanan P."/>
            <person name="Buyck B."/>
            <person name="Bense V."/>
            <person name="Catcheside P."/>
            <person name="Chovatia M."/>
            <person name="Cooper J."/>
            <person name="Damon W."/>
            <person name="Desjardin D."/>
            <person name="Finy P."/>
            <person name="Geml J."/>
            <person name="Haridas S."/>
            <person name="Hughes K."/>
            <person name="Justo A."/>
            <person name="Karasinski D."/>
            <person name="Kautmanova I."/>
            <person name="Kiss B."/>
            <person name="Kocsube S."/>
            <person name="Kotiranta H."/>
            <person name="LaButti K.M."/>
            <person name="Lechner B.E."/>
            <person name="Liimatainen K."/>
            <person name="Lipzen A."/>
            <person name="Lukacs Z."/>
            <person name="Mihaltcheva S."/>
            <person name="Morgado L.N."/>
            <person name="Niskanen T."/>
            <person name="Noordeloos M.E."/>
            <person name="Ohm R.A."/>
            <person name="Ortiz-Santana B."/>
            <person name="Ovrebo C."/>
            <person name="Racz N."/>
            <person name="Riley R."/>
            <person name="Savchenko A."/>
            <person name="Shiryaev A."/>
            <person name="Soop K."/>
            <person name="Spirin V."/>
            <person name="Szebenyi C."/>
            <person name="Tomsovsky M."/>
            <person name="Tulloss R.E."/>
            <person name="Uehling J."/>
            <person name="Grigoriev I.V."/>
            <person name="Vagvolgyi C."/>
            <person name="Papp T."/>
            <person name="Martin F.M."/>
            <person name="Miettinen O."/>
            <person name="Hibbett D.S."/>
            <person name="Nagy L.G."/>
        </authorList>
    </citation>
    <scope>NUCLEOTIDE SEQUENCE [LARGE SCALE GENOMIC DNA]</scope>
    <source>
        <strain evidence="9 10">CBS 121175</strain>
    </source>
</reference>
<dbReference type="Pfam" id="PF00856">
    <property type="entry name" value="SET"/>
    <property type="match status" value="1"/>
</dbReference>
<dbReference type="InterPro" id="IPR050600">
    <property type="entry name" value="SETD3_SETD6_MTase"/>
</dbReference>
<feature type="region of interest" description="Disordered" evidence="7">
    <location>
        <begin position="468"/>
        <end position="494"/>
    </location>
</feature>
<evidence type="ECO:0000256" key="2">
    <source>
        <dbReference type="ARBA" id="ARBA00022603"/>
    </source>
</evidence>
<feature type="compositionally biased region" description="Acidic residues" evidence="7">
    <location>
        <begin position="230"/>
        <end position="248"/>
    </location>
</feature>
<dbReference type="PANTHER" id="PTHR13271:SF34">
    <property type="entry name" value="N-LYSINE METHYLTRANSFERASE SETD6"/>
    <property type="match status" value="1"/>
</dbReference>
<dbReference type="PANTHER" id="PTHR13271">
    <property type="entry name" value="UNCHARACTERIZED PUTATIVE METHYLTRANSFERASE"/>
    <property type="match status" value="1"/>
</dbReference>
<comment type="similarity">
    <text evidence="6">Belongs to the class V-like SAM-binding methyltransferase superfamily. Histone-lysine methyltransferase family. SETD6 subfamily.</text>
</comment>
<feature type="region of interest" description="Disordered" evidence="7">
    <location>
        <begin position="191"/>
        <end position="252"/>
    </location>
</feature>
<dbReference type="CDD" id="cd19178">
    <property type="entry name" value="SET_SETD6"/>
    <property type="match status" value="1"/>
</dbReference>
<evidence type="ECO:0000256" key="5">
    <source>
        <dbReference type="ARBA" id="ARBA00023242"/>
    </source>
</evidence>
<evidence type="ECO:0000259" key="8">
    <source>
        <dbReference type="PROSITE" id="PS50280"/>
    </source>
</evidence>
<dbReference type="SUPFAM" id="SSF81822">
    <property type="entry name" value="RuBisCo LSMT C-terminal, substrate-binding domain"/>
    <property type="match status" value="1"/>
</dbReference>
<dbReference type="OrthoDB" id="341421at2759"/>
<dbReference type="InterPro" id="IPR036464">
    <property type="entry name" value="Rubisco_LSMT_subst-bd_sf"/>
</dbReference>
<dbReference type="InterPro" id="IPR001214">
    <property type="entry name" value="SET_dom"/>
</dbReference>
<keyword evidence="5 6" id="KW-0539">Nucleus</keyword>
<dbReference type="Pfam" id="PF09273">
    <property type="entry name" value="Rubis-subs-bind"/>
    <property type="match status" value="1"/>
</dbReference>
<protein>
    <recommendedName>
        <fullName evidence="6">Ribosomal lysine N-methyltransferase 4</fullName>
        <ecNumber evidence="6">2.1.1.-</ecNumber>
    </recommendedName>
</protein>
<feature type="domain" description="SET" evidence="8">
    <location>
        <begin position="23"/>
        <end position="296"/>
    </location>
</feature>
<organism evidence="9 10">
    <name type="scientific">Coprinopsis marcescibilis</name>
    <name type="common">Agaric fungus</name>
    <name type="synonym">Psathyrella marcescibilis</name>
    <dbReference type="NCBI Taxonomy" id="230819"/>
    <lineage>
        <taxon>Eukaryota</taxon>
        <taxon>Fungi</taxon>
        <taxon>Dikarya</taxon>
        <taxon>Basidiomycota</taxon>
        <taxon>Agaricomycotina</taxon>
        <taxon>Agaricomycetes</taxon>
        <taxon>Agaricomycetidae</taxon>
        <taxon>Agaricales</taxon>
        <taxon>Agaricineae</taxon>
        <taxon>Psathyrellaceae</taxon>
        <taxon>Coprinopsis</taxon>
    </lineage>
</organism>
<dbReference type="PROSITE" id="PS50280">
    <property type="entry name" value="SET"/>
    <property type="match status" value="1"/>
</dbReference>
<dbReference type="Proteomes" id="UP000307440">
    <property type="component" value="Unassembled WGS sequence"/>
</dbReference>
<keyword evidence="2 6" id="KW-0489">Methyltransferase</keyword>
<dbReference type="STRING" id="230819.A0A5C3KY02"/>
<keyword evidence="10" id="KW-1185">Reference proteome</keyword>
<dbReference type="EC" id="2.1.1.-" evidence="6"/>
<dbReference type="InterPro" id="IPR015353">
    <property type="entry name" value="Rubisco_LSMT_subst-bd"/>
</dbReference>
<comment type="function">
    <text evidence="6">S-adenosyl-L-methionine-dependent protein-lysine N-methyltransferase that monomethylates 60S ribosomal protein L42.</text>
</comment>
<dbReference type="Gene3D" id="3.90.1410.10">
    <property type="entry name" value="set domain protein methyltransferase, domain 1"/>
    <property type="match status" value="1"/>
</dbReference>
<dbReference type="GO" id="GO:0005634">
    <property type="term" value="C:nucleus"/>
    <property type="evidence" value="ECO:0007669"/>
    <property type="project" value="UniProtKB-SubCell"/>
</dbReference>
<dbReference type="GO" id="GO:0016279">
    <property type="term" value="F:protein-lysine N-methyltransferase activity"/>
    <property type="evidence" value="ECO:0007669"/>
    <property type="project" value="UniProtKB-UniRule"/>
</dbReference>
<dbReference type="Gene3D" id="3.90.1420.10">
    <property type="entry name" value="Rubisco LSMT, substrate-binding domain"/>
    <property type="match status" value="1"/>
</dbReference>
<evidence type="ECO:0000313" key="9">
    <source>
        <dbReference type="EMBL" id="TFK25187.1"/>
    </source>
</evidence>
<dbReference type="InterPro" id="IPR011383">
    <property type="entry name" value="N-lys_methylase_SETD6"/>
</dbReference>
<keyword evidence="3 6" id="KW-0808">Transferase</keyword>
<name>A0A5C3KY02_COPMA</name>
<accession>A0A5C3KY02</accession>
<feature type="compositionally biased region" description="Basic and acidic residues" evidence="7">
    <location>
        <begin position="472"/>
        <end position="482"/>
    </location>
</feature>
<dbReference type="EMBL" id="ML210189">
    <property type="protein sequence ID" value="TFK25187.1"/>
    <property type="molecule type" value="Genomic_DNA"/>
</dbReference>
<evidence type="ECO:0000313" key="10">
    <source>
        <dbReference type="Proteomes" id="UP000307440"/>
    </source>
</evidence>
<dbReference type="InterPro" id="IPR046341">
    <property type="entry name" value="SET_dom_sf"/>
</dbReference>
<evidence type="ECO:0000256" key="3">
    <source>
        <dbReference type="ARBA" id="ARBA00022679"/>
    </source>
</evidence>
<sequence>MDGEGTDRFLTWFQTRGGSYDANSMGITVFPPAEGGRGAIALKDIPEGHLLFSIPRSLSLSTRTSTLPKVFGLAEWKQLELHKGWAGLILCMMWEAARGKESNWAEYLDTLPTAFDTPMFWTQSELEELAGTSIVGKLGKEDAERDYEGKVRPALKRRPDIFGQNDKFYSLEMYHTMGSRILSRSFNVEKWEGDDEDGEGTSELLTVGQPTDDAMDIDDANPEGTHTVEAETEEEDREEEDDEEEDSSDVAMVPMADMLNARFGTENAKLFYEKNDLMMISTKPIKIGEQIWNTYGDLPNAELLRRYGHVDLLPLPDGTTGNPSDLVELSAEIIVGMVKELHSQSSEGFVERIDWWLEEGGDDVFEFDCELDLPPAALSLIRLLLLTDGEWNKVREKGKPPKPKADSDVLLVLEKALNKRCKEYSSSIEDDESRLQGELTLNVRHAIVVRLSEKRILQNTLNKIATLLHNRKPQDNKRKAEAQSDSGTKKSKRK</sequence>
<dbReference type="SUPFAM" id="SSF82199">
    <property type="entry name" value="SET domain"/>
    <property type="match status" value="1"/>
</dbReference>
<proteinExistence type="inferred from homology"/>
<evidence type="ECO:0000256" key="1">
    <source>
        <dbReference type="ARBA" id="ARBA00004123"/>
    </source>
</evidence>
<evidence type="ECO:0000256" key="7">
    <source>
        <dbReference type="SAM" id="MobiDB-lite"/>
    </source>
</evidence>
<dbReference type="GO" id="GO:0032259">
    <property type="term" value="P:methylation"/>
    <property type="evidence" value="ECO:0007669"/>
    <property type="project" value="UniProtKB-KW"/>
</dbReference>
<dbReference type="PIRSF" id="PIRSF011771">
    <property type="entry name" value="RMS1_SET"/>
    <property type="match status" value="1"/>
</dbReference>
<evidence type="ECO:0000256" key="6">
    <source>
        <dbReference type="PIRNR" id="PIRNR011771"/>
    </source>
</evidence>
<comment type="subcellular location">
    <subcellularLocation>
        <location evidence="1 6">Nucleus</location>
    </subcellularLocation>
</comment>
<keyword evidence="4 6" id="KW-0949">S-adenosyl-L-methionine</keyword>